<evidence type="ECO:0000313" key="3">
    <source>
        <dbReference type="EMBL" id="SOE09023.1"/>
    </source>
</evidence>
<protein>
    <submittedName>
        <fullName evidence="3">3-carboxy-cis,cis-muconate cycloisomerase</fullName>
    </submittedName>
</protein>
<evidence type="ECO:0000256" key="1">
    <source>
        <dbReference type="ARBA" id="ARBA00034772"/>
    </source>
</evidence>
<dbReference type="NCBIfam" id="NF004631">
    <property type="entry name" value="PRK05975.1"/>
    <property type="match status" value="1"/>
</dbReference>
<evidence type="ECO:0000259" key="2">
    <source>
        <dbReference type="Pfam" id="PF00206"/>
    </source>
</evidence>
<feature type="domain" description="Fumarate lyase N-terminal" evidence="2">
    <location>
        <begin position="34"/>
        <end position="290"/>
    </location>
</feature>
<dbReference type="Pfam" id="PF00206">
    <property type="entry name" value="Lyase_1"/>
    <property type="match status" value="1"/>
</dbReference>
<dbReference type="Proteomes" id="UP000219465">
    <property type="component" value="Unassembled WGS sequence"/>
</dbReference>
<comment type="similarity">
    <text evidence="1">Belongs to the class-II fumarase/aspartase family.</text>
</comment>
<gene>
    <name evidence="3" type="ORF">SAMN05877838_0663</name>
</gene>
<dbReference type="InterPro" id="IPR022761">
    <property type="entry name" value="Fumarate_lyase_N"/>
</dbReference>
<sequence length="352" mass="37559">MTAGGQSWTAGLFRDHEIAERFSDDALFASFSRFERALISGLAKAGLITREDAEDLIDQIADFEPDGAAIVEAGIRDGVPVPDYIRQLRAHVSGPAKGMLHHGATSQDLMDTATVEALVSVNGILGQRIETLLGQLSGLSARDGGNTLQAITRMQPAIPFQAADRIASWRRPLQSLYDRMPALSEKIGLLQLGGAVGDLQDLGDNAETVAGIMSGELGLRWPGQSWHTDRSPVLAQANWLSELTGALGKIGQDVALMALRGHDDIQLVGGGASSAMPHKQNPVTAERLVALARYNATLLAGMHHAQLHEMERSGAAWMLEWMILPQMCETAGVSLTAASALIDSIKEMGKTA</sequence>
<name>A0A286HMG8_9HYPH</name>
<dbReference type="SUPFAM" id="SSF48557">
    <property type="entry name" value="L-aspartase-like"/>
    <property type="match status" value="1"/>
</dbReference>
<organism evidence="3 4">
    <name type="scientific">Hoeflea halophila</name>
    <dbReference type="NCBI Taxonomy" id="714899"/>
    <lineage>
        <taxon>Bacteria</taxon>
        <taxon>Pseudomonadati</taxon>
        <taxon>Pseudomonadota</taxon>
        <taxon>Alphaproteobacteria</taxon>
        <taxon>Hyphomicrobiales</taxon>
        <taxon>Rhizobiaceae</taxon>
        <taxon>Hoeflea</taxon>
    </lineage>
</organism>
<keyword evidence="3" id="KW-0413">Isomerase</keyword>
<proteinExistence type="inferred from homology"/>
<dbReference type="RefSeq" id="WP_179758932.1">
    <property type="nucleotide sequence ID" value="NZ_OCPC01000001.1"/>
</dbReference>
<dbReference type="Gene3D" id="1.20.200.10">
    <property type="entry name" value="Fumarase/aspartase (Central domain)"/>
    <property type="match status" value="1"/>
</dbReference>
<dbReference type="PANTHER" id="PTHR43172:SF2">
    <property type="entry name" value="ADENYLOSUCCINATE LYASE C-TERMINAL DOMAIN-CONTAINING PROTEIN"/>
    <property type="match status" value="1"/>
</dbReference>
<reference evidence="4" key="1">
    <citation type="submission" date="2017-08" db="EMBL/GenBank/DDBJ databases">
        <authorList>
            <person name="Varghese N."/>
            <person name="Submissions S."/>
        </authorList>
    </citation>
    <scope>NUCLEOTIDE SEQUENCE [LARGE SCALE GENOMIC DNA]</scope>
    <source>
        <strain evidence="4">KCTC 23107</strain>
    </source>
</reference>
<dbReference type="InterPro" id="IPR000362">
    <property type="entry name" value="Fumarate_lyase_fam"/>
</dbReference>
<dbReference type="GO" id="GO:0016853">
    <property type="term" value="F:isomerase activity"/>
    <property type="evidence" value="ECO:0007669"/>
    <property type="project" value="UniProtKB-KW"/>
</dbReference>
<accession>A0A286HMG8</accession>
<dbReference type="PRINTS" id="PR00149">
    <property type="entry name" value="FUMRATELYASE"/>
</dbReference>
<keyword evidence="4" id="KW-1185">Reference proteome</keyword>
<evidence type="ECO:0000313" key="4">
    <source>
        <dbReference type="Proteomes" id="UP000219465"/>
    </source>
</evidence>
<dbReference type="PANTHER" id="PTHR43172">
    <property type="entry name" value="ADENYLOSUCCINATE LYASE"/>
    <property type="match status" value="1"/>
</dbReference>
<dbReference type="AlphaFoldDB" id="A0A286HMG8"/>
<dbReference type="InterPro" id="IPR008948">
    <property type="entry name" value="L-Aspartase-like"/>
</dbReference>
<dbReference type="EMBL" id="OCPC01000001">
    <property type="protein sequence ID" value="SOE09023.1"/>
    <property type="molecule type" value="Genomic_DNA"/>
</dbReference>